<dbReference type="Proteomes" id="UP000317421">
    <property type="component" value="Unassembled WGS sequence"/>
</dbReference>
<dbReference type="AlphaFoldDB" id="A0A5C6AMD1"/>
<evidence type="ECO:0000313" key="2">
    <source>
        <dbReference type="Proteomes" id="UP000317421"/>
    </source>
</evidence>
<dbReference type="OrthoDB" id="5197807at2"/>
<dbReference type="EMBL" id="SJPR01000001">
    <property type="protein sequence ID" value="TWU00429.1"/>
    <property type="molecule type" value="Genomic_DNA"/>
</dbReference>
<gene>
    <name evidence="1" type="ORF">Pla108_13800</name>
</gene>
<organism evidence="1 2">
    <name type="scientific">Botrimarina colliarenosi</name>
    <dbReference type="NCBI Taxonomy" id="2528001"/>
    <lineage>
        <taxon>Bacteria</taxon>
        <taxon>Pseudomonadati</taxon>
        <taxon>Planctomycetota</taxon>
        <taxon>Planctomycetia</taxon>
        <taxon>Pirellulales</taxon>
        <taxon>Lacipirellulaceae</taxon>
        <taxon>Botrimarina</taxon>
    </lineage>
</organism>
<dbReference type="InterPro" id="IPR047880">
    <property type="entry name" value="MafI-like"/>
</dbReference>
<protein>
    <recommendedName>
        <fullName evidence="3">MafI family immunity protein</fullName>
    </recommendedName>
</protein>
<reference evidence="1 2" key="1">
    <citation type="submission" date="2019-02" db="EMBL/GenBank/DDBJ databases">
        <title>Deep-cultivation of Planctomycetes and their phenomic and genomic characterization uncovers novel biology.</title>
        <authorList>
            <person name="Wiegand S."/>
            <person name="Jogler M."/>
            <person name="Boedeker C."/>
            <person name="Pinto D."/>
            <person name="Vollmers J."/>
            <person name="Rivas-Marin E."/>
            <person name="Kohn T."/>
            <person name="Peeters S.H."/>
            <person name="Heuer A."/>
            <person name="Rast P."/>
            <person name="Oberbeckmann S."/>
            <person name="Bunk B."/>
            <person name="Jeske O."/>
            <person name="Meyerdierks A."/>
            <person name="Storesund J.E."/>
            <person name="Kallscheuer N."/>
            <person name="Luecker S."/>
            <person name="Lage O.M."/>
            <person name="Pohl T."/>
            <person name="Merkel B.J."/>
            <person name="Hornburger P."/>
            <person name="Mueller R.-W."/>
            <person name="Bruemmer F."/>
            <person name="Labrenz M."/>
            <person name="Spormann A.M."/>
            <person name="Op Den Camp H."/>
            <person name="Overmann J."/>
            <person name="Amann R."/>
            <person name="Jetten M.S.M."/>
            <person name="Mascher T."/>
            <person name="Medema M.H."/>
            <person name="Devos D.P."/>
            <person name="Kaster A.-K."/>
            <person name="Ovreas L."/>
            <person name="Rohde M."/>
            <person name="Galperin M.Y."/>
            <person name="Jogler C."/>
        </authorList>
    </citation>
    <scope>NUCLEOTIDE SEQUENCE [LARGE SCALE GENOMIC DNA]</scope>
    <source>
        <strain evidence="1 2">Pla108</strain>
    </source>
</reference>
<proteinExistence type="predicted"/>
<comment type="caution">
    <text evidence="1">The sequence shown here is derived from an EMBL/GenBank/DDBJ whole genome shotgun (WGS) entry which is preliminary data.</text>
</comment>
<accession>A0A5C6AMD1</accession>
<keyword evidence="2" id="KW-1185">Reference proteome</keyword>
<evidence type="ECO:0000313" key="1">
    <source>
        <dbReference type="EMBL" id="TWU00429.1"/>
    </source>
</evidence>
<evidence type="ECO:0008006" key="3">
    <source>
        <dbReference type="Google" id="ProtNLM"/>
    </source>
</evidence>
<sequence length="85" mass="9419">MDMQAIEDELVAIIVGFERELPAAQVAEMQELTKAGEPGIALENLCTQLYEYDVAVDTVRLQQIAAVGHLMGIDENYWQALASHE</sequence>
<dbReference type="NCBIfam" id="NF033691">
    <property type="entry name" value="immunity_MafI"/>
    <property type="match status" value="1"/>
</dbReference>
<dbReference type="RefSeq" id="WP_146444103.1">
    <property type="nucleotide sequence ID" value="NZ_SJPR01000001.1"/>
</dbReference>
<name>A0A5C6AMD1_9BACT</name>